<evidence type="ECO:0000313" key="6">
    <source>
        <dbReference type="EMBL" id="TRX16379.1"/>
    </source>
</evidence>
<dbReference type="InterPro" id="IPR017853">
    <property type="entry name" value="GH"/>
</dbReference>
<comment type="similarity">
    <text evidence="1">Belongs to the glycosyl hydrolase 3 family.</text>
</comment>
<comment type="caution">
    <text evidence="6">The sequence shown here is derived from an EMBL/GenBank/DDBJ whole genome shotgun (WGS) entry which is preliminary data.</text>
</comment>
<feature type="chain" id="PRO_5021880517" evidence="4">
    <location>
        <begin position="26"/>
        <end position="876"/>
    </location>
</feature>
<evidence type="ECO:0000256" key="1">
    <source>
        <dbReference type="ARBA" id="ARBA00005336"/>
    </source>
</evidence>
<gene>
    <name evidence="6" type="ORF">FNW17_13385</name>
</gene>
<dbReference type="SUPFAM" id="SSF52279">
    <property type="entry name" value="Beta-D-glucan exohydrolase, C-terminal domain"/>
    <property type="match status" value="1"/>
</dbReference>
<dbReference type="InterPro" id="IPR037524">
    <property type="entry name" value="PA14/GLEYA"/>
</dbReference>
<dbReference type="Pfam" id="PF01915">
    <property type="entry name" value="Glyco_hydro_3_C"/>
    <property type="match status" value="1"/>
</dbReference>
<dbReference type="SUPFAM" id="SSF51445">
    <property type="entry name" value="(Trans)glycosidases"/>
    <property type="match status" value="1"/>
</dbReference>
<sequence length="876" mass="97265">MRNKRIKGVVTLALMCFATIGFSQSQDYKFPFQNPNLTFEQRVDDLVSRMTLEEKVAQMMNKAPAIERLGIPAYDWWNEVLHGVARSPFNVTVYPQAIAMAATWNTPSLKTMADYSATEGRAIYEKSVETGKEGQRYIGLTYWSPNVNIFRDPRWGRGQETYGEDPFLTSMLGKAFVQGLQGDDPKYLKSAACAKHYAVHSGPEKLRHVFDVKPSNYDLWNTYLPAFKELIVNTDVAGVMCAYNAFEGQPCCGSDPLMVDILRNQWEFNGYVTSDCWAIDDFFKNHKTHADAQHASADAVMHGTDIDCGTAAYLALVDAVKSKLITEKQIDVSIKRLFMVRFRLGMFDPASMVKYANTPISVLESDPHKAQSLKMARESIVLLKNTNNVLPLKKKNIRKIAVVGPNADNALAVLGNYNGTPSQVETALMGIKEKVGKDVEVVYEKGVNFTDGNILQAEDISKFCSFEGKQGFKAEYFNSNTFTGTPVLTRMENQLDNFWQEGEQITESLKAYNFSARYTTDFTADRTDEITFEIAADDSFQFFVDGKMQIGSFGNSSGELKSTKLNVVKGTTYRLEVKYRQKEGKASVKLAAGKYVKTDFKAVANRLKDADAIIYVGGISPQLEGEEMPVNYPGFDGGDRTSILLPEAQTEFMKALKDTGKPVVFVMMTGSAIAIPWESENIPAIINAWYGGQSAGTAIADVLFGDYNPAGRLPVTFYKSDSDLPSFTDYSMDNRTYRYFKGEALYPFGFGLSYTSFKYNKLKVSKKVVEGKVLPISVQVTNTGQIDGDEVVQLYISFPNSNIKTPIRALKGFQRISLKKGESKNVQFVLNPEDLSIISESGKAILPLGNFNISVGGGQTENVVKSIVSVTKGNNK</sequence>
<dbReference type="InterPro" id="IPR036881">
    <property type="entry name" value="Glyco_hydro_3_C_sf"/>
</dbReference>
<dbReference type="SMART" id="SM00758">
    <property type="entry name" value="PA14"/>
    <property type="match status" value="1"/>
</dbReference>
<dbReference type="InterPro" id="IPR001764">
    <property type="entry name" value="Glyco_hydro_3_N"/>
</dbReference>
<dbReference type="OrthoDB" id="9805821at2"/>
<dbReference type="InterPro" id="IPR026891">
    <property type="entry name" value="Fn3-like"/>
</dbReference>
<dbReference type="PANTHER" id="PTHR42721">
    <property type="entry name" value="SUGAR HYDROLASE-RELATED"/>
    <property type="match status" value="1"/>
</dbReference>
<dbReference type="Gene3D" id="2.60.40.10">
    <property type="entry name" value="Immunoglobulins"/>
    <property type="match status" value="1"/>
</dbReference>
<dbReference type="InterPro" id="IPR002772">
    <property type="entry name" value="Glyco_hydro_3_C"/>
</dbReference>
<evidence type="ECO:0000259" key="5">
    <source>
        <dbReference type="PROSITE" id="PS51820"/>
    </source>
</evidence>
<dbReference type="GO" id="GO:0045493">
    <property type="term" value="P:xylan catabolic process"/>
    <property type="evidence" value="ECO:0007669"/>
    <property type="project" value="InterPro"/>
</dbReference>
<dbReference type="InterPro" id="IPR036962">
    <property type="entry name" value="Glyco_hydro_3_N_sf"/>
</dbReference>
<dbReference type="Gene3D" id="3.20.20.300">
    <property type="entry name" value="Glycoside hydrolase, family 3, N-terminal domain"/>
    <property type="match status" value="1"/>
</dbReference>
<keyword evidence="2 4" id="KW-0732">Signal</keyword>
<evidence type="ECO:0000256" key="3">
    <source>
        <dbReference type="ARBA" id="ARBA00022801"/>
    </source>
</evidence>
<dbReference type="Pfam" id="PF07691">
    <property type="entry name" value="PA14"/>
    <property type="match status" value="1"/>
</dbReference>
<evidence type="ECO:0000256" key="4">
    <source>
        <dbReference type="SAM" id="SignalP"/>
    </source>
</evidence>
<dbReference type="Gene3D" id="3.40.50.1700">
    <property type="entry name" value="Glycoside hydrolase family 3 C-terminal domain"/>
    <property type="match status" value="2"/>
</dbReference>
<dbReference type="GO" id="GO:0031222">
    <property type="term" value="P:arabinan catabolic process"/>
    <property type="evidence" value="ECO:0007669"/>
    <property type="project" value="TreeGrafter"/>
</dbReference>
<organism evidence="6 7">
    <name type="scientific">Flavobacterium franklandianum</name>
    <dbReference type="NCBI Taxonomy" id="2594430"/>
    <lineage>
        <taxon>Bacteria</taxon>
        <taxon>Pseudomonadati</taxon>
        <taxon>Bacteroidota</taxon>
        <taxon>Flavobacteriia</taxon>
        <taxon>Flavobacteriales</taxon>
        <taxon>Flavobacteriaceae</taxon>
        <taxon>Flavobacterium</taxon>
    </lineage>
</organism>
<dbReference type="InterPro" id="IPR011658">
    <property type="entry name" value="PA14_dom"/>
</dbReference>
<dbReference type="Proteomes" id="UP000318585">
    <property type="component" value="Unassembled WGS sequence"/>
</dbReference>
<protein>
    <submittedName>
        <fullName evidence="6">Glycosyl hydrolase</fullName>
    </submittedName>
</protein>
<dbReference type="Pfam" id="PF14310">
    <property type="entry name" value="Fn3-like"/>
    <property type="match status" value="1"/>
</dbReference>
<dbReference type="GO" id="GO:0046556">
    <property type="term" value="F:alpha-L-arabinofuranosidase activity"/>
    <property type="evidence" value="ECO:0007669"/>
    <property type="project" value="TreeGrafter"/>
</dbReference>
<dbReference type="InterPro" id="IPR013783">
    <property type="entry name" value="Ig-like_fold"/>
</dbReference>
<evidence type="ECO:0000256" key="2">
    <source>
        <dbReference type="ARBA" id="ARBA00022729"/>
    </source>
</evidence>
<dbReference type="InterPro" id="IPR044993">
    <property type="entry name" value="BXL"/>
</dbReference>
<dbReference type="EMBL" id="VJZR01000014">
    <property type="protein sequence ID" value="TRX16379.1"/>
    <property type="molecule type" value="Genomic_DNA"/>
</dbReference>
<keyword evidence="3 6" id="KW-0378">Hydrolase</keyword>
<dbReference type="Pfam" id="PF00933">
    <property type="entry name" value="Glyco_hydro_3"/>
    <property type="match status" value="1"/>
</dbReference>
<keyword evidence="7" id="KW-1185">Reference proteome</keyword>
<feature type="domain" description="PA14" evidence="5">
    <location>
        <begin position="467"/>
        <end position="607"/>
    </location>
</feature>
<feature type="signal peptide" evidence="4">
    <location>
        <begin position="1"/>
        <end position="25"/>
    </location>
</feature>
<dbReference type="SMART" id="SM01217">
    <property type="entry name" value="Fn3_like"/>
    <property type="match status" value="1"/>
</dbReference>
<accession>A0A553C786</accession>
<dbReference type="PANTHER" id="PTHR42721:SF3">
    <property type="entry name" value="BETA-D-XYLOSIDASE 5-RELATED"/>
    <property type="match status" value="1"/>
</dbReference>
<proteinExistence type="inferred from homology"/>
<dbReference type="AlphaFoldDB" id="A0A553C786"/>
<name>A0A553C786_9FLAO</name>
<reference evidence="6 7" key="1">
    <citation type="submission" date="2019-07" db="EMBL/GenBank/DDBJ databases">
        <title>Novel species of Flavobacterium.</title>
        <authorList>
            <person name="Liu Q."/>
            <person name="Xin Y.-H."/>
        </authorList>
    </citation>
    <scope>NUCLEOTIDE SEQUENCE [LARGE SCALE GENOMIC DNA]</scope>
    <source>
        <strain evidence="6 7">LB3P56</strain>
    </source>
</reference>
<dbReference type="PRINTS" id="PR00133">
    <property type="entry name" value="GLHYDRLASE3"/>
</dbReference>
<dbReference type="RefSeq" id="WP_144071895.1">
    <property type="nucleotide sequence ID" value="NZ_VJZR01000014.1"/>
</dbReference>
<dbReference type="PROSITE" id="PS51820">
    <property type="entry name" value="PA14"/>
    <property type="match status" value="1"/>
</dbReference>
<dbReference type="GO" id="GO:0009044">
    <property type="term" value="F:xylan 1,4-beta-xylosidase activity"/>
    <property type="evidence" value="ECO:0007669"/>
    <property type="project" value="InterPro"/>
</dbReference>
<evidence type="ECO:0000313" key="7">
    <source>
        <dbReference type="Proteomes" id="UP000318585"/>
    </source>
</evidence>